<organism evidence="4">
    <name type="scientific">Solibacter usitatus (strain Ellin6076)</name>
    <dbReference type="NCBI Taxonomy" id="234267"/>
    <lineage>
        <taxon>Bacteria</taxon>
        <taxon>Pseudomonadati</taxon>
        <taxon>Acidobacteriota</taxon>
        <taxon>Terriglobia</taxon>
        <taxon>Bryobacterales</taxon>
        <taxon>Solibacteraceae</taxon>
        <taxon>Candidatus Solibacter</taxon>
    </lineage>
</organism>
<protein>
    <submittedName>
        <fullName evidence="4">Mandelate racemase/muconate lactonizing enzyme, C-terminal domain protein</fullName>
    </submittedName>
</protein>
<dbReference type="SUPFAM" id="SSF54826">
    <property type="entry name" value="Enolase N-terminal domain-like"/>
    <property type="match status" value="1"/>
</dbReference>
<dbReference type="PANTHER" id="PTHR48080">
    <property type="entry name" value="D-GALACTONATE DEHYDRATASE-RELATED"/>
    <property type="match status" value="1"/>
</dbReference>
<dbReference type="GO" id="GO:0016829">
    <property type="term" value="F:lyase activity"/>
    <property type="evidence" value="ECO:0007669"/>
    <property type="project" value="UniProtKB-KW"/>
</dbReference>
<accession>Q022L8</accession>
<evidence type="ECO:0000259" key="3">
    <source>
        <dbReference type="SMART" id="SM00922"/>
    </source>
</evidence>
<dbReference type="HOGENOM" id="CLU_030273_3_0_0"/>
<dbReference type="Gene3D" id="3.20.20.120">
    <property type="entry name" value="Enolase-like C-terminal domain"/>
    <property type="match status" value="1"/>
</dbReference>
<dbReference type="InterPro" id="IPR029017">
    <property type="entry name" value="Enolase-like_N"/>
</dbReference>
<dbReference type="CDD" id="cd03316">
    <property type="entry name" value="MR_like"/>
    <property type="match status" value="1"/>
</dbReference>
<dbReference type="InterPro" id="IPR029065">
    <property type="entry name" value="Enolase_C-like"/>
</dbReference>
<dbReference type="InterPro" id="IPR013341">
    <property type="entry name" value="Mandelate_racemase_N_dom"/>
</dbReference>
<dbReference type="InterPro" id="IPR036849">
    <property type="entry name" value="Enolase-like_C_sf"/>
</dbReference>
<dbReference type="SMART" id="SM00922">
    <property type="entry name" value="MR_MLE"/>
    <property type="match status" value="1"/>
</dbReference>
<gene>
    <name evidence="4" type="ordered locus">Acid_3103</name>
</gene>
<dbReference type="SFLD" id="SFLDS00001">
    <property type="entry name" value="Enolase"/>
    <property type="match status" value="1"/>
</dbReference>
<dbReference type="PANTHER" id="PTHR48080:SF2">
    <property type="entry name" value="D-GALACTONATE DEHYDRATASE"/>
    <property type="match status" value="1"/>
</dbReference>
<keyword evidence="1" id="KW-0456">Lyase</keyword>
<sequence>MAFADSPQDSRKAPRRLPNPADLDRAAALPVLKVDGLKSPVIIDSMKLLKSGNDYLVHVRSKDGAEGVSITNPPRAQYLDHVFQQLVAPFFIGKDARDLDSLLRGLYRWNSNYKMYGLGFWSAQAWAEFAILDMLGRVANKPIGALLGGVVRKDMPYYVASGRRDTTPEQEIEYLQKLLSDSGAKALKFRVGGRMSENEDAMPQRTEKLIPLVRKTFGDAMDIHADANSSYDPKEAIRVGHLLEEIKAVHYEEPCEFDHFDEMKTVADALTVPVACGEQEFSQWRFRWMIANHGADIVQPDLFYYGGLIRSIRVARMAGVAGLPIALHVSGGFGFVYVLHFASCTPNLARYQEYKLGMEKYGKWLDPGIQVKDGKMSIPTGPGVGIKDLAGLLKDAKEV</sequence>
<feature type="domain" description="Mandelate racemase/muconate lactonizing enzyme C-terminal" evidence="3">
    <location>
        <begin position="168"/>
        <end position="273"/>
    </location>
</feature>
<dbReference type="Gene3D" id="3.30.390.10">
    <property type="entry name" value="Enolase-like, N-terminal domain"/>
    <property type="match status" value="1"/>
</dbReference>
<reference evidence="4" key="1">
    <citation type="submission" date="2006-10" db="EMBL/GenBank/DDBJ databases">
        <title>Complete sequence of Solibacter usitatus Ellin6076.</title>
        <authorList>
            <consortium name="US DOE Joint Genome Institute"/>
            <person name="Copeland A."/>
            <person name="Lucas S."/>
            <person name="Lapidus A."/>
            <person name="Barry K."/>
            <person name="Detter J.C."/>
            <person name="Glavina del Rio T."/>
            <person name="Hammon N."/>
            <person name="Israni S."/>
            <person name="Dalin E."/>
            <person name="Tice H."/>
            <person name="Pitluck S."/>
            <person name="Thompson L.S."/>
            <person name="Brettin T."/>
            <person name="Bruce D."/>
            <person name="Han C."/>
            <person name="Tapia R."/>
            <person name="Gilna P."/>
            <person name="Schmutz J."/>
            <person name="Larimer F."/>
            <person name="Land M."/>
            <person name="Hauser L."/>
            <person name="Kyrpides N."/>
            <person name="Mikhailova N."/>
            <person name="Janssen P.H."/>
            <person name="Kuske C.R."/>
            <person name="Richardson P."/>
        </authorList>
    </citation>
    <scope>NUCLEOTIDE SEQUENCE</scope>
    <source>
        <strain evidence="4">Ellin6076</strain>
    </source>
</reference>
<dbReference type="STRING" id="234267.Acid_3103"/>
<dbReference type="SUPFAM" id="SSF51604">
    <property type="entry name" value="Enolase C-terminal domain-like"/>
    <property type="match status" value="1"/>
</dbReference>
<evidence type="ECO:0000313" key="4">
    <source>
        <dbReference type="EMBL" id="ABJ84082.1"/>
    </source>
</evidence>
<dbReference type="Pfam" id="PF13378">
    <property type="entry name" value="MR_MLE_C"/>
    <property type="match status" value="1"/>
</dbReference>
<dbReference type="InterPro" id="IPR013342">
    <property type="entry name" value="Mandelate_racemase_C"/>
</dbReference>
<dbReference type="EMBL" id="CP000473">
    <property type="protein sequence ID" value="ABJ84082.1"/>
    <property type="molecule type" value="Genomic_DNA"/>
</dbReference>
<dbReference type="eggNOG" id="COG4948">
    <property type="taxonomic scope" value="Bacteria"/>
</dbReference>
<dbReference type="InParanoid" id="Q022L8"/>
<dbReference type="AlphaFoldDB" id="Q022L8"/>
<dbReference type="SFLD" id="SFLDG00179">
    <property type="entry name" value="mandelate_racemase"/>
    <property type="match status" value="1"/>
</dbReference>
<proteinExistence type="predicted"/>
<dbReference type="Pfam" id="PF02746">
    <property type="entry name" value="MR_MLE_N"/>
    <property type="match status" value="1"/>
</dbReference>
<evidence type="ECO:0000256" key="2">
    <source>
        <dbReference type="SAM" id="MobiDB-lite"/>
    </source>
</evidence>
<name>Q022L8_SOLUE</name>
<dbReference type="InterPro" id="IPR034593">
    <property type="entry name" value="DgoD-like"/>
</dbReference>
<evidence type="ECO:0000256" key="1">
    <source>
        <dbReference type="ARBA" id="ARBA00023239"/>
    </source>
</evidence>
<dbReference type="KEGG" id="sus:Acid_3103"/>
<feature type="region of interest" description="Disordered" evidence="2">
    <location>
        <begin position="1"/>
        <end position="20"/>
    </location>
</feature>